<protein>
    <submittedName>
        <fullName evidence="2">Uncharacterized protein</fullName>
    </submittedName>
</protein>
<dbReference type="EMBL" id="CAXAQS010000255">
    <property type="protein sequence ID" value="CAK9250852.1"/>
    <property type="molecule type" value="Genomic_DNA"/>
</dbReference>
<accession>A0ABP0V8V1</accession>
<dbReference type="Proteomes" id="UP001497444">
    <property type="component" value="Unassembled WGS sequence"/>
</dbReference>
<gene>
    <name evidence="2" type="ORF">CSSPJE1EN1_LOCUS26230</name>
</gene>
<evidence type="ECO:0000313" key="3">
    <source>
        <dbReference type="Proteomes" id="UP001497444"/>
    </source>
</evidence>
<evidence type="ECO:0000313" key="2">
    <source>
        <dbReference type="EMBL" id="CAK9250852.1"/>
    </source>
</evidence>
<keyword evidence="3" id="KW-1185">Reference proteome</keyword>
<proteinExistence type="predicted"/>
<organism evidence="2 3">
    <name type="scientific">Sphagnum jensenii</name>
    <dbReference type="NCBI Taxonomy" id="128206"/>
    <lineage>
        <taxon>Eukaryota</taxon>
        <taxon>Viridiplantae</taxon>
        <taxon>Streptophyta</taxon>
        <taxon>Embryophyta</taxon>
        <taxon>Bryophyta</taxon>
        <taxon>Sphagnophytina</taxon>
        <taxon>Sphagnopsida</taxon>
        <taxon>Sphagnales</taxon>
        <taxon>Sphagnaceae</taxon>
        <taxon>Sphagnum</taxon>
    </lineage>
</organism>
<feature type="signal peptide" evidence="1">
    <location>
        <begin position="1"/>
        <end position="16"/>
    </location>
</feature>
<sequence length="301" mass="33176">MIVITLLIISSAIIKGWNDITAYYSGPTTDSSSYAVHYLNYINSAAEQGVAIVGSGDAEREKARLLITDLPNYRLLPLPQMNFTVHGARKWNPADFAIQSGEQYEVRVIDPLATWYDGEVLTTATGYSSYYDAVAACYIGAGSCRSYLRKRRRLVSAGWLTLVCGIGEYVRPISAVHAGKENFTRWLPLDEAALLDTLFPVGLNVQFKALHSGTLMCFANDAQTEYWNNRGSLNVTVVRLSWPPSNSTYYEPLSLPACDAAVAVYGNYRSTGEPRCNAAGGGSGWTQQQVHSNQSYTYLFE</sequence>
<name>A0ABP0V8V1_9BRYO</name>
<feature type="chain" id="PRO_5045237397" evidence="1">
    <location>
        <begin position="17"/>
        <end position="301"/>
    </location>
</feature>
<comment type="caution">
    <text evidence="2">The sequence shown here is derived from an EMBL/GenBank/DDBJ whole genome shotgun (WGS) entry which is preliminary data.</text>
</comment>
<keyword evidence="1" id="KW-0732">Signal</keyword>
<dbReference type="Gene3D" id="2.60.120.430">
    <property type="entry name" value="Galactose-binding lectin"/>
    <property type="match status" value="1"/>
</dbReference>
<reference evidence="2" key="1">
    <citation type="submission" date="2024-02" db="EMBL/GenBank/DDBJ databases">
        <authorList>
            <consortium name="ELIXIR-Norway"/>
            <consortium name="Elixir Norway"/>
        </authorList>
    </citation>
    <scope>NUCLEOTIDE SEQUENCE</scope>
</reference>
<evidence type="ECO:0000256" key="1">
    <source>
        <dbReference type="SAM" id="SignalP"/>
    </source>
</evidence>